<dbReference type="Proteomes" id="UP001301958">
    <property type="component" value="Unassembled WGS sequence"/>
</dbReference>
<dbReference type="AlphaFoldDB" id="A0AAN6YND2"/>
<proteinExistence type="predicted"/>
<feature type="region of interest" description="Disordered" evidence="1">
    <location>
        <begin position="1"/>
        <end position="24"/>
    </location>
</feature>
<evidence type="ECO:0008006" key="4">
    <source>
        <dbReference type="Google" id="ProtNLM"/>
    </source>
</evidence>
<organism evidence="2 3">
    <name type="scientific">Podospora fimiseda</name>
    <dbReference type="NCBI Taxonomy" id="252190"/>
    <lineage>
        <taxon>Eukaryota</taxon>
        <taxon>Fungi</taxon>
        <taxon>Dikarya</taxon>
        <taxon>Ascomycota</taxon>
        <taxon>Pezizomycotina</taxon>
        <taxon>Sordariomycetes</taxon>
        <taxon>Sordariomycetidae</taxon>
        <taxon>Sordariales</taxon>
        <taxon>Podosporaceae</taxon>
        <taxon>Podospora</taxon>
    </lineage>
</organism>
<gene>
    <name evidence="2" type="ORF">QBC38DRAFT_460920</name>
</gene>
<protein>
    <recommendedName>
        <fullName evidence="4">F-box domain-containing protein</fullName>
    </recommendedName>
</protein>
<sequence>MEEDTNPENMALTNHSRPESKITRLPPELVSQVFQQLREDPKSISPKELNDLCNLRHACKYFANVGSEYTIKTVLQKFSGDWTRLAVLFTRRDLERLGNLTSDPRLKNMAAKVRMLFFVGWAANPDMASEIDKYYESTLRYETGPWVPMDKSKHPPIDESPEAKEAWCQRFRDLVEEQHDIKAQMSAMLHQVLPSLTGLLNFYYQAGGMNNNPATRSRHTSLSPLQPKAAFGAKRGWNQIQRPGHDVELIYICLRAFIKQKVTLRSMSLAWLDWSFFHVKNTHGLPKILETDLFTDLYHFTLWMNNSFSAIDLSTGCKWKKKSGKEEENNSAAGGCAHEIVSSGIVAEFLESMEHLRTLSIHFPGCGYSKKYFNLPAPKLEWVVPIEKRWRYLDDLHIGGVLCSLEELEYLVQNHKKRLRKIKLSHIRLVGSTIRNLLVTLHRDFPDITEFWIDGLCIGNLDEYGLPLGTVPEDRWSINGALEKKISKWFTSPRLWWREYEEEYCPLDDWENGK</sequence>
<dbReference type="EMBL" id="MU865502">
    <property type="protein sequence ID" value="KAK4221951.1"/>
    <property type="molecule type" value="Genomic_DNA"/>
</dbReference>
<accession>A0AAN6YND2</accession>
<evidence type="ECO:0000313" key="2">
    <source>
        <dbReference type="EMBL" id="KAK4221951.1"/>
    </source>
</evidence>
<evidence type="ECO:0000256" key="1">
    <source>
        <dbReference type="SAM" id="MobiDB-lite"/>
    </source>
</evidence>
<keyword evidence="3" id="KW-1185">Reference proteome</keyword>
<reference evidence="2" key="1">
    <citation type="journal article" date="2023" name="Mol. Phylogenet. Evol.">
        <title>Genome-scale phylogeny and comparative genomics of the fungal order Sordariales.</title>
        <authorList>
            <person name="Hensen N."/>
            <person name="Bonometti L."/>
            <person name="Westerberg I."/>
            <person name="Brannstrom I.O."/>
            <person name="Guillou S."/>
            <person name="Cros-Aarteil S."/>
            <person name="Calhoun S."/>
            <person name="Haridas S."/>
            <person name="Kuo A."/>
            <person name="Mondo S."/>
            <person name="Pangilinan J."/>
            <person name="Riley R."/>
            <person name="LaButti K."/>
            <person name="Andreopoulos B."/>
            <person name="Lipzen A."/>
            <person name="Chen C."/>
            <person name="Yan M."/>
            <person name="Daum C."/>
            <person name="Ng V."/>
            <person name="Clum A."/>
            <person name="Steindorff A."/>
            <person name="Ohm R.A."/>
            <person name="Martin F."/>
            <person name="Silar P."/>
            <person name="Natvig D.O."/>
            <person name="Lalanne C."/>
            <person name="Gautier V."/>
            <person name="Ament-Velasquez S.L."/>
            <person name="Kruys A."/>
            <person name="Hutchinson M.I."/>
            <person name="Powell A.J."/>
            <person name="Barry K."/>
            <person name="Miller A.N."/>
            <person name="Grigoriev I.V."/>
            <person name="Debuchy R."/>
            <person name="Gladieux P."/>
            <person name="Hiltunen Thoren M."/>
            <person name="Johannesson H."/>
        </authorList>
    </citation>
    <scope>NUCLEOTIDE SEQUENCE</scope>
    <source>
        <strain evidence="2">CBS 990.96</strain>
    </source>
</reference>
<evidence type="ECO:0000313" key="3">
    <source>
        <dbReference type="Proteomes" id="UP001301958"/>
    </source>
</evidence>
<reference evidence="2" key="2">
    <citation type="submission" date="2023-05" db="EMBL/GenBank/DDBJ databases">
        <authorList>
            <consortium name="Lawrence Berkeley National Laboratory"/>
            <person name="Steindorff A."/>
            <person name="Hensen N."/>
            <person name="Bonometti L."/>
            <person name="Westerberg I."/>
            <person name="Brannstrom I.O."/>
            <person name="Guillou S."/>
            <person name="Cros-Aarteil S."/>
            <person name="Calhoun S."/>
            <person name="Haridas S."/>
            <person name="Kuo A."/>
            <person name="Mondo S."/>
            <person name="Pangilinan J."/>
            <person name="Riley R."/>
            <person name="Labutti K."/>
            <person name="Andreopoulos B."/>
            <person name="Lipzen A."/>
            <person name="Chen C."/>
            <person name="Yanf M."/>
            <person name="Daum C."/>
            <person name="Ng V."/>
            <person name="Clum A."/>
            <person name="Ohm R."/>
            <person name="Martin F."/>
            <person name="Silar P."/>
            <person name="Natvig D."/>
            <person name="Lalanne C."/>
            <person name="Gautier V."/>
            <person name="Ament-Velasquez S.L."/>
            <person name="Kruys A."/>
            <person name="Hutchinson M.I."/>
            <person name="Powell A.J."/>
            <person name="Barry K."/>
            <person name="Miller A.N."/>
            <person name="Grigoriev I.V."/>
            <person name="Debuchy R."/>
            <person name="Gladieux P."/>
            <person name="Thoren M.H."/>
            <person name="Johannesson H."/>
        </authorList>
    </citation>
    <scope>NUCLEOTIDE SEQUENCE</scope>
    <source>
        <strain evidence="2">CBS 990.96</strain>
    </source>
</reference>
<name>A0AAN6YND2_9PEZI</name>
<comment type="caution">
    <text evidence="2">The sequence shown here is derived from an EMBL/GenBank/DDBJ whole genome shotgun (WGS) entry which is preliminary data.</text>
</comment>